<dbReference type="Proteomes" id="UP000289738">
    <property type="component" value="Chromosome B02"/>
</dbReference>
<comment type="caution">
    <text evidence="1">The sequence shown here is derived from an EMBL/GenBank/DDBJ whole genome shotgun (WGS) entry which is preliminary data.</text>
</comment>
<keyword evidence="2" id="KW-1185">Reference proteome</keyword>
<dbReference type="EMBL" id="SDMP01000012">
    <property type="protein sequence ID" value="RYR25270.1"/>
    <property type="molecule type" value="Genomic_DNA"/>
</dbReference>
<reference evidence="1 2" key="1">
    <citation type="submission" date="2019-01" db="EMBL/GenBank/DDBJ databases">
        <title>Sequencing of cultivated peanut Arachis hypogaea provides insights into genome evolution and oil improvement.</title>
        <authorList>
            <person name="Chen X."/>
        </authorList>
    </citation>
    <scope>NUCLEOTIDE SEQUENCE [LARGE SCALE GENOMIC DNA]</scope>
    <source>
        <strain evidence="2">cv. Fuhuasheng</strain>
        <tissue evidence="1">Leaves</tissue>
    </source>
</reference>
<sequence>MPSLRTFDQDSKFNNDPKYRFGLTIVVVLTGQVVIGETIGVDEDVEYGEYYEQQHELVMIDRIDFSSLTYEEMRRFEFVDLQTVYDFYNEYGRMQGFFIRRSKVGRSTKSGSEGEILWQFFF</sequence>
<evidence type="ECO:0008006" key="3">
    <source>
        <dbReference type="Google" id="ProtNLM"/>
    </source>
</evidence>
<evidence type="ECO:0000313" key="1">
    <source>
        <dbReference type="EMBL" id="RYR25270.1"/>
    </source>
</evidence>
<evidence type="ECO:0000313" key="2">
    <source>
        <dbReference type="Proteomes" id="UP000289738"/>
    </source>
</evidence>
<proteinExistence type="predicted"/>
<dbReference type="AlphaFoldDB" id="A0A445AFS7"/>
<protein>
    <recommendedName>
        <fullName evidence="3">FAR1 domain-containing protein</fullName>
    </recommendedName>
</protein>
<gene>
    <name evidence="1" type="ORF">Ahy_B02g058953</name>
</gene>
<accession>A0A445AFS7</accession>
<name>A0A445AFS7_ARAHY</name>
<organism evidence="1 2">
    <name type="scientific">Arachis hypogaea</name>
    <name type="common">Peanut</name>
    <dbReference type="NCBI Taxonomy" id="3818"/>
    <lineage>
        <taxon>Eukaryota</taxon>
        <taxon>Viridiplantae</taxon>
        <taxon>Streptophyta</taxon>
        <taxon>Embryophyta</taxon>
        <taxon>Tracheophyta</taxon>
        <taxon>Spermatophyta</taxon>
        <taxon>Magnoliopsida</taxon>
        <taxon>eudicotyledons</taxon>
        <taxon>Gunneridae</taxon>
        <taxon>Pentapetalae</taxon>
        <taxon>rosids</taxon>
        <taxon>fabids</taxon>
        <taxon>Fabales</taxon>
        <taxon>Fabaceae</taxon>
        <taxon>Papilionoideae</taxon>
        <taxon>50 kb inversion clade</taxon>
        <taxon>dalbergioids sensu lato</taxon>
        <taxon>Dalbergieae</taxon>
        <taxon>Pterocarpus clade</taxon>
        <taxon>Arachis</taxon>
    </lineage>
</organism>